<reference evidence="1 2" key="1">
    <citation type="journal article" date="2012" name="J. Bacteriol.">
        <title>Genome Sequence of Fibrella aestuarina BUZ 2T, a Filamentous Marine Bacterium.</title>
        <authorList>
            <person name="Filippini M."/>
            <person name="Qi W."/>
            <person name="Blom J."/>
            <person name="Goesmann A."/>
            <person name="Smits T.H."/>
            <person name="Bagheri H.C."/>
        </authorList>
    </citation>
    <scope>NUCLEOTIDE SEQUENCE [LARGE SCALE GENOMIC DNA]</scope>
    <source>
        <strain evidence="2">BUZ 2T</strain>
        <plasmid evidence="1 2">pFAES01</plasmid>
    </source>
</reference>
<geneLocation type="plasmid" evidence="1 2">
    <name>pFAES01</name>
</geneLocation>
<protein>
    <submittedName>
        <fullName evidence="1">Uncharacterized protein</fullName>
    </submittedName>
</protein>
<name>I0KHD2_9BACT</name>
<evidence type="ECO:0000313" key="1">
    <source>
        <dbReference type="EMBL" id="CCH03535.1"/>
    </source>
</evidence>
<gene>
    <name evidence="1" type="ORF">FAES_pFAES01041</name>
</gene>
<evidence type="ECO:0000313" key="2">
    <source>
        <dbReference type="Proteomes" id="UP000011058"/>
    </source>
</evidence>
<dbReference type="OrthoDB" id="882771at2"/>
<organism evidence="1 2">
    <name type="scientific">Fibrella aestuarina BUZ 2</name>
    <dbReference type="NCBI Taxonomy" id="1166018"/>
    <lineage>
        <taxon>Bacteria</taxon>
        <taxon>Pseudomonadati</taxon>
        <taxon>Bacteroidota</taxon>
        <taxon>Cytophagia</taxon>
        <taxon>Cytophagales</taxon>
        <taxon>Spirosomataceae</taxon>
        <taxon>Fibrella</taxon>
    </lineage>
</organism>
<dbReference type="RefSeq" id="WP_015056715.1">
    <property type="nucleotide sequence ID" value="NC_019012.1"/>
</dbReference>
<keyword evidence="1" id="KW-0614">Plasmid</keyword>
<dbReference type="EMBL" id="HE796684">
    <property type="protein sequence ID" value="CCH03535.1"/>
    <property type="molecule type" value="Genomic_DNA"/>
</dbReference>
<proteinExistence type="predicted"/>
<dbReference type="AlphaFoldDB" id="I0KHD2"/>
<dbReference type="KEGG" id="fae:FAES_pFAES01041"/>
<dbReference type="HOGENOM" id="CLU_111518_0_0_10"/>
<dbReference type="eggNOG" id="ENOG502Z94G">
    <property type="taxonomic scope" value="Bacteria"/>
</dbReference>
<dbReference type="Proteomes" id="UP000011058">
    <property type="component" value="Plasmid pFAES01"/>
</dbReference>
<accession>I0KHD2</accession>
<sequence length="223" mass="25292">MKSYQQETISKHGEPIITDIFRYIEGEPKQYRYNSQTGQFNIDGDTPVLDKSGKPIKEFTFQPFVYRIFEDGLFNRNREPWAELFFIDALNCVSSIMFNGTTLTELRGVMKKLIYAGDEPLTLCDVVLTVRPEKLTSKADPTKSWFIGRFSYDLAQAETVQQLAEYAADYPIYRRDTLKQTANYFSFSETFALPSADTIPVSGAVGELPAPSETVTDVQAEVI</sequence>
<keyword evidence="2" id="KW-1185">Reference proteome</keyword>